<name>A0ACB8ZVS5_ARCLA</name>
<gene>
    <name evidence="1" type="ORF">L6452_26581</name>
</gene>
<reference evidence="1 2" key="2">
    <citation type="journal article" date="2022" name="Mol. Ecol. Resour.">
        <title>The genomes of chicory, endive, great burdock and yacon provide insights into Asteraceae paleo-polyploidization history and plant inulin production.</title>
        <authorList>
            <person name="Fan W."/>
            <person name="Wang S."/>
            <person name="Wang H."/>
            <person name="Wang A."/>
            <person name="Jiang F."/>
            <person name="Liu H."/>
            <person name="Zhao H."/>
            <person name="Xu D."/>
            <person name="Zhang Y."/>
        </authorList>
    </citation>
    <scope>NUCLEOTIDE SEQUENCE [LARGE SCALE GENOMIC DNA]</scope>
    <source>
        <strain evidence="2">cv. Niubang</strain>
    </source>
</reference>
<proteinExistence type="predicted"/>
<keyword evidence="2" id="KW-1185">Reference proteome</keyword>
<comment type="caution">
    <text evidence="1">The sequence shown here is derived from an EMBL/GenBank/DDBJ whole genome shotgun (WGS) entry which is preliminary data.</text>
</comment>
<sequence>MLRNDRATGSLAESAANAMENINLESEVGVEPEDYNVLVSTPSNAASASSIPQEGKASSKKRKRKVLVVVVDEMTIDDETSVYVGNLPYDATEDSIRSVFDIYGQIIAVKIINDRGIGGKCYGFVTFTNPRSAVDAINDMDGRTVDGRVVKVNEVKTRGGRSNFGRDGFRRNDRDVELDRGRDRDRDYGRVRDRSRDQNREWSRDRDQDKERGYDRPRDLDRTRERFVDRDRGHDRDKDMDGIEHERERDHDQAWEKDRQLDRDQVKEMRRSDVHHRSGNKYKDQTAKLANGSDLSERHSREHPSGSSHGDQDQVAKQLDVSRQKIEELQKEVFRMEELVEERGDHVSKLQEKSQKLEGALASAKKLTSNRKKQLIKLHKCFLNMKEYGEKLKSCEEELQLLVGSTMKELENHNGLDTDELLANANG</sequence>
<reference evidence="2" key="1">
    <citation type="journal article" date="2022" name="Mol. Ecol. Resour.">
        <title>The genomes of chicory, endive, great burdock and yacon provide insights into Asteraceae palaeo-polyploidization history and plant inulin production.</title>
        <authorList>
            <person name="Fan W."/>
            <person name="Wang S."/>
            <person name="Wang H."/>
            <person name="Wang A."/>
            <person name="Jiang F."/>
            <person name="Liu H."/>
            <person name="Zhao H."/>
            <person name="Xu D."/>
            <person name="Zhang Y."/>
        </authorList>
    </citation>
    <scope>NUCLEOTIDE SEQUENCE [LARGE SCALE GENOMIC DNA]</scope>
    <source>
        <strain evidence="2">cv. Niubang</strain>
    </source>
</reference>
<dbReference type="EMBL" id="CM042055">
    <property type="protein sequence ID" value="KAI3701475.1"/>
    <property type="molecule type" value="Genomic_DNA"/>
</dbReference>
<evidence type="ECO:0000313" key="1">
    <source>
        <dbReference type="EMBL" id="KAI3701475.1"/>
    </source>
</evidence>
<organism evidence="1 2">
    <name type="scientific">Arctium lappa</name>
    <name type="common">Greater burdock</name>
    <name type="synonym">Lappa major</name>
    <dbReference type="NCBI Taxonomy" id="4217"/>
    <lineage>
        <taxon>Eukaryota</taxon>
        <taxon>Viridiplantae</taxon>
        <taxon>Streptophyta</taxon>
        <taxon>Embryophyta</taxon>
        <taxon>Tracheophyta</taxon>
        <taxon>Spermatophyta</taxon>
        <taxon>Magnoliopsida</taxon>
        <taxon>eudicotyledons</taxon>
        <taxon>Gunneridae</taxon>
        <taxon>Pentapetalae</taxon>
        <taxon>asterids</taxon>
        <taxon>campanulids</taxon>
        <taxon>Asterales</taxon>
        <taxon>Asteraceae</taxon>
        <taxon>Carduoideae</taxon>
        <taxon>Cardueae</taxon>
        <taxon>Arctiinae</taxon>
        <taxon>Arctium</taxon>
    </lineage>
</organism>
<protein>
    <submittedName>
        <fullName evidence="1">Uncharacterized protein</fullName>
    </submittedName>
</protein>
<evidence type="ECO:0000313" key="2">
    <source>
        <dbReference type="Proteomes" id="UP001055879"/>
    </source>
</evidence>
<dbReference type="Proteomes" id="UP001055879">
    <property type="component" value="Linkage Group LG09"/>
</dbReference>
<accession>A0ACB8ZVS5</accession>